<evidence type="ECO:0000313" key="2">
    <source>
        <dbReference type="Proteomes" id="UP000831782"/>
    </source>
</evidence>
<gene>
    <name evidence="1" type="ORF">MUN88_19130</name>
</gene>
<evidence type="ECO:0000313" key="1">
    <source>
        <dbReference type="EMBL" id="UOQ48133.1"/>
    </source>
</evidence>
<keyword evidence="2" id="KW-1185">Reference proteome</keyword>
<name>A0ABY4EV84_9BACI</name>
<protein>
    <submittedName>
        <fullName evidence="1">Uncharacterized protein</fullName>
    </submittedName>
</protein>
<dbReference type="EMBL" id="CP095072">
    <property type="protein sequence ID" value="UOQ48133.1"/>
    <property type="molecule type" value="Genomic_DNA"/>
</dbReference>
<dbReference type="Proteomes" id="UP000831782">
    <property type="component" value="Chromosome"/>
</dbReference>
<dbReference type="RefSeq" id="WP_244718198.1">
    <property type="nucleotide sequence ID" value="NZ_CP095072.1"/>
</dbReference>
<organism evidence="1 2">
    <name type="scientific">Gracilibacillus caseinilyticus</name>
    <dbReference type="NCBI Taxonomy" id="2932256"/>
    <lineage>
        <taxon>Bacteria</taxon>
        <taxon>Bacillati</taxon>
        <taxon>Bacillota</taxon>
        <taxon>Bacilli</taxon>
        <taxon>Bacillales</taxon>
        <taxon>Bacillaceae</taxon>
        <taxon>Gracilibacillus</taxon>
    </lineage>
</organism>
<reference evidence="1 2" key="1">
    <citation type="submission" date="2022-04" db="EMBL/GenBank/DDBJ databases">
        <title>Gracilibacillus sp. isolated from saltern.</title>
        <authorList>
            <person name="Won M."/>
            <person name="Lee C.-M."/>
            <person name="Woen H.-Y."/>
            <person name="Kwon S.-W."/>
        </authorList>
    </citation>
    <scope>NUCLEOTIDE SEQUENCE [LARGE SCALE GENOMIC DNA]</scope>
    <source>
        <strain evidence="1 2">SSWR10-1</strain>
    </source>
</reference>
<proteinExistence type="predicted"/>
<sequence>MSYYDKAEQETIYTYDVLEKRWRVYSTYPPDIRQLLGKAEMIAKTTDEAGRIISFDGYVDRNQVRLFKPKI</sequence>
<accession>A0ABY4EV84</accession>